<dbReference type="InterPro" id="IPR005467">
    <property type="entry name" value="His_kinase_dom"/>
</dbReference>
<evidence type="ECO:0000256" key="11">
    <source>
        <dbReference type="ARBA" id="ARBA00023136"/>
    </source>
</evidence>
<dbReference type="SMART" id="SM00387">
    <property type="entry name" value="HATPase_c"/>
    <property type="match status" value="1"/>
</dbReference>
<dbReference type="SUPFAM" id="SSF55785">
    <property type="entry name" value="PYP-like sensor domain (PAS domain)"/>
    <property type="match status" value="1"/>
</dbReference>
<dbReference type="SUPFAM" id="SSF47226">
    <property type="entry name" value="Histidine-containing phosphotransfer domain, HPT domain"/>
    <property type="match status" value="1"/>
</dbReference>
<dbReference type="InterPro" id="IPR000700">
    <property type="entry name" value="PAS-assoc_C"/>
</dbReference>
<dbReference type="InterPro" id="IPR008207">
    <property type="entry name" value="Sig_transdc_His_kin_Hpt_dom"/>
</dbReference>
<dbReference type="SUPFAM" id="SSF47384">
    <property type="entry name" value="Homodimeric domain of signal transducing histidine kinase"/>
    <property type="match status" value="1"/>
</dbReference>
<keyword evidence="9" id="KW-1133">Transmembrane helix</keyword>
<dbReference type="Proteomes" id="UP001241110">
    <property type="component" value="Unassembled WGS sequence"/>
</dbReference>
<dbReference type="InterPro" id="IPR000014">
    <property type="entry name" value="PAS"/>
</dbReference>
<evidence type="ECO:0000256" key="13">
    <source>
        <dbReference type="PROSITE-ProRule" id="PRU00169"/>
    </source>
</evidence>
<dbReference type="Pfam" id="PF00512">
    <property type="entry name" value="HisKA"/>
    <property type="match status" value="1"/>
</dbReference>
<comment type="catalytic activity">
    <reaction evidence="1">
        <text>ATP + protein L-histidine = ADP + protein N-phospho-L-histidine.</text>
        <dbReference type="EC" id="2.7.13.3"/>
    </reaction>
</comment>
<dbReference type="SMART" id="SM00091">
    <property type="entry name" value="PAS"/>
    <property type="match status" value="1"/>
</dbReference>
<keyword evidence="10" id="KW-0902">Two-component regulatory system</keyword>
<proteinExistence type="predicted"/>
<feature type="domain" description="HPt" evidence="18">
    <location>
        <begin position="607"/>
        <end position="705"/>
    </location>
</feature>
<evidence type="ECO:0000256" key="5">
    <source>
        <dbReference type="ARBA" id="ARBA00022553"/>
    </source>
</evidence>
<evidence type="ECO:0000259" key="16">
    <source>
        <dbReference type="PROSITE" id="PS50112"/>
    </source>
</evidence>
<dbReference type="SMART" id="SM00388">
    <property type="entry name" value="HisKA"/>
    <property type="match status" value="1"/>
</dbReference>
<dbReference type="Gene3D" id="3.30.565.10">
    <property type="entry name" value="Histidine kinase-like ATPase, C-terminal domain"/>
    <property type="match status" value="1"/>
</dbReference>
<dbReference type="SUPFAM" id="SSF52172">
    <property type="entry name" value="CheY-like"/>
    <property type="match status" value="1"/>
</dbReference>
<feature type="modified residue" description="4-aspartylphosphate" evidence="13">
    <location>
        <position position="502"/>
    </location>
</feature>
<dbReference type="InterPro" id="IPR036097">
    <property type="entry name" value="HisK_dim/P_sf"/>
</dbReference>
<dbReference type="Gene3D" id="1.10.287.130">
    <property type="match status" value="1"/>
</dbReference>
<dbReference type="InterPro" id="IPR036890">
    <property type="entry name" value="HATPase_C_sf"/>
</dbReference>
<feature type="domain" description="PAS" evidence="16">
    <location>
        <begin position="60"/>
        <end position="130"/>
    </location>
</feature>
<dbReference type="Pfam" id="PF13426">
    <property type="entry name" value="PAS_9"/>
    <property type="match status" value="1"/>
</dbReference>
<feature type="domain" description="PAC" evidence="17">
    <location>
        <begin position="134"/>
        <end position="187"/>
    </location>
</feature>
<keyword evidence="8 19" id="KW-0067">ATP-binding</keyword>
<dbReference type="EMBL" id="JASJOS010000005">
    <property type="protein sequence ID" value="MDJ1481230.1"/>
    <property type="molecule type" value="Genomic_DNA"/>
</dbReference>
<dbReference type="InterPro" id="IPR035965">
    <property type="entry name" value="PAS-like_dom_sf"/>
</dbReference>
<dbReference type="NCBIfam" id="TIGR00229">
    <property type="entry name" value="sensory_box"/>
    <property type="match status" value="1"/>
</dbReference>
<dbReference type="PROSITE" id="PS50112">
    <property type="entry name" value="PAS"/>
    <property type="match status" value="1"/>
</dbReference>
<keyword evidence="6" id="KW-0812">Transmembrane</keyword>
<evidence type="ECO:0000256" key="1">
    <source>
        <dbReference type="ARBA" id="ARBA00000085"/>
    </source>
</evidence>
<dbReference type="InterPro" id="IPR001789">
    <property type="entry name" value="Sig_transdc_resp-reg_receiver"/>
</dbReference>
<evidence type="ECO:0000256" key="4">
    <source>
        <dbReference type="ARBA" id="ARBA00022475"/>
    </source>
</evidence>
<evidence type="ECO:0000256" key="6">
    <source>
        <dbReference type="ARBA" id="ARBA00022692"/>
    </source>
</evidence>
<evidence type="ECO:0000259" key="17">
    <source>
        <dbReference type="PROSITE" id="PS50113"/>
    </source>
</evidence>
<evidence type="ECO:0000256" key="2">
    <source>
        <dbReference type="ARBA" id="ARBA00004651"/>
    </source>
</evidence>
<evidence type="ECO:0000313" key="19">
    <source>
        <dbReference type="EMBL" id="MDJ1481230.1"/>
    </source>
</evidence>
<evidence type="ECO:0000313" key="20">
    <source>
        <dbReference type="Proteomes" id="UP001241110"/>
    </source>
</evidence>
<dbReference type="CDD" id="cd17546">
    <property type="entry name" value="REC_hyHK_CKI1_RcsC-like"/>
    <property type="match status" value="1"/>
</dbReference>
<dbReference type="EC" id="2.7.13.3" evidence="3"/>
<dbReference type="PROSITE" id="PS50109">
    <property type="entry name" value="HIS_KIN"/>
    <property type="match status" value="1"/>
</dbReference>
<dbReference type="PRINTS" id="PR00344">
    <property type="entry name" value="BCTRLSENSOR"/>
</dbReference>
<evidence type="ECO:0000259" key="14">
    <source>
        <dbReference type="PROSITE" id="PS50109"/>
    </source>
</evidence>
<evidence type="ECO:0000256" key="8">
    <source>
        <dbReference type="ARBA" id="ARBA00022840"/>
    </source>
</evidence>
<evidence type="ECO:0000256" key="12">
    <source>
        <dbReference type="PROSITE-ProRule" id="PRU00110"/>
    </source>
</evidence>
<feature type="modified residue" description="Phosphohistidine" evidence="12">
    <location>
        <position position="646"/>
    </location>
</feature>
<dbReference type="InterPro" id="IPR003594">
    <property type="entry name" value="HATPase_dom"/>
</dbReference>
<dbReference type="Gene3D" id="3.40.50.2300">
    <property type="match status" value="1"/>
</dbReference>
<dbReference type="GO" id="GO:0005524">
    <property type="term" value="F:ATP binding"/>
    <property type="evidence" value="ECO:0007669"/>
    <property type="project" value="UniProtKB-KW"/>
</dbReference>
<organism evidence="19 20">
    <name type="scientific">Xanthocytophaga flava</name>
    <dbReference type="NCBI Taxonomy" id="3048013"/>
    <lineage>
        <taxon>Bacteria</taxon>
        <taxon>Pseudomonadati</taxon>
        <taxon>Bacteroidota</taxon>
        <taxon>Cytophagia</taxon>
        <taxon>Cytophagales</taxon>
        <taxon>Rhodocytophagaceae</taxon>
        <taxon>Xanthocytophaga</taxon>
    </lineage>
</organism>
<dbReference type="GO" id="GO:0005886">
    <property type="term" value="C:plasma membrane"/>
    <property type="evidence" value="ECO:0007669"/>
    <property type="project" value="UniProtKB-SubCell"/>
</dbReference>
<dbReference type="Gene3D" id="3.30.450.20">
    <property type="entry name" value="PAS domain"/>
    <property type="match status" value="1"/>
</dbReference>
<dbReference type="InterPro" id="IPR036641">
    <property type="entry name" value="HPT_dom_sf"/>
</dbReference>
<dbReference type="FunFam" id="3.30.565.10:FF:000010">
    <property type="entry name" value="Sensor histidine kinase RcsC"/>
    <property type="match status" value="1"/>
</dbReference>
<dbReference type="CDD" id="cd00082">
    <property type="entry name" value="HisKA"/>
    <property type="match status" value="1"/>
</dbReference>
<gene>
    <name evidence="19" type="ORF">QNI16_12095</name>
</gene>
<keyword evidence="11" id="KW-0472">Membrane</keyword>
<evidence type="ECO:0000256" key="7">
    <source>
        <dbReference type="ARBA" id="ARBA00022741"/>
    </source>
</evidence>
<dbReference type="PANTHER" id="PTHR45339:SF1">
    <property type="entry name" value="HYBRID SIGNAL TRANSDUCTION HISTIDINE KINASE J"/>
    <property type="match status" value="1"/>
</dbReference>
<dbReference type="SMART" id="SM00448">
    <property type="entry name" value="REC"/>
    <property type="match status" value="1"/>
</dbReference>
<dbReference type="Pfam" id="PF00072">
    <property type="entry name" value="Response_reg"/>
    <property type="match status" value="1"/>
</dbReference>
<dbReference type="AlphaFoldDB" id="A0AAE3QLP3"/>
<dbReference type="SUPFAM" id="SSF55874">
    <property type="entry name" value="ATPase domain of HSP90 chaperone/DNA topoisomerase II/histidine kinase"/>
    <property type="match status" value="1"/>
</dbReference>
<feature type="domain" description="Histidine kinase" evidence="14">
    <location>
        <begin position="205"/>
        <end position="426"/>
    </location>
</feature>
<dbReference type="CDD" id="cd16922">
    <property type="entry name" value="HATPase_EvgS-ArcB-TorS-like"/>
    <property type="match status" value="1"/>
</dbReference>
<dbReference type="Gene3D" id="1.20.120.160">
    <property type="entry name" value="HPT domain"/>
    <property type="match status" value="1"/>
</dbReference>
<reference evidence="19" key="1">
    <citation type="submission" date="2023-05" db="EMBL/GenBank/DDBJ databases">
        <authorList>
            <person name="Zhang X."/>
        </authorList>
    </citation>
    <scope>NUCLEOTIDE SEQUENCE</scope>
    <source>
        <strain evidence="19">YF14B1</strain>
    </source>
</reference>
<dbReference type="InterPro" id="IPR003661">
    <property type="entry name" value="HisK_dim/P_dom"/>
</dbReference>
<evidence type="ECO:0000259" key="15">
    <source>
        <dbReference type="PROSITE" id="PS50110"/>
    </source>
</evidence>
<evidence type="ECO:0000256" key="10">
    <source>
        <dbReference type="ARBA" id="ARBA00023012"/>
    </source>
</evidence>
<dbReference type="InterPro" id="IPR004358">
    <property type="entry name" value="Sig_transdc_His_kin-like_C"/>
</dbReference>
<dbReference type="PROSITE" id="PS50113">
    <property type="entry name" value="PAC"/>
    <property type="match status" value="1"/>
</dbReference>
<evidence type="ECO:0000256" key="3">
    <source>
        <dbReference type="ARBA" id="ARBA00012438"/>
    </source>
</evidence>
<dbReference type="RefSeq" id="WP_313978722.1">
    <property type="nucleotide sequence ID" value="NZ_JASJOS010000005.1"/>
</dbReference>
<keyword evidence="7" id="KW-0547">Nucleotide-binding</keyword>
<dbReference type="PROSITE" id="PS50110">
    <property type="entry name" value="RESPONSE_REGULATORY"/>
    <property type="match status" value="1"/>
</dbReference>
<dbReference type="CDD" id="cd00130">
    <property type="entry name" value="PAS"/>
    <property type="match status" value="1"/>
</dbReference>
<evidence type="ECO:0000259" key="18">
    <source>
        <dbReference type="PROSITE" id="PS50894"/>
    </source>
</evidence>
<accession>A0AAE3QLP3</accession>
<dbReference type="Pfam" id="PF01627">
    <property type="entry name" value="Hpt"/>
    <property type="match status" value="1"/>
</dbReference>
<dbReference type="Pfam" id="PF02518">
    <property type="entry name" value="HATPase_c"/>
    <property type="match status" value="1"/>
</dbReference>
<feature type="domain" description="Response regulatory" evidence="15">
    <location>
        <begin position="453"/>
        <end position="571"/>
    </location>
</feature>
<comment type="caution">
    <text evidence="19">The sequence shown here is derived from an EMBL/GenBank/DDBJ whole genome shotgun (WGS) entry which is preliminary data.</text>
</comment>
<keyword evidence="5 13" id="KW-0597">Phosphoprotein</keyword>
<sequence length="711" mass="81521">MGIFHSVLDEQIKKYLDNNYLIDEKLRGLLLEISQTYEKISDREEKEVSEQSLLQKLQFNEARYRQIVECTTDLIYGCDAEGHLIYANPVACQRFGYTEEEIRQLHFTDVVALEHREMVRDFYKRQFEERIIDTYLEFKCLTRDGKTAWIGNNVHLQLNTEHNWVVGFQGVARDMTEAKQAEETLIQARRMAEESVKAKEHFLSVMSHEIRTPLNAVIGLSHLLLDENPLPNQVEHLQAIKHSADSLMIIINDILDFSKIESGKVSFENVEFKLDDIFRGIEKSLAYKARESNLRLLIETDPRLPATVVGDPLRLNQIILNLVSNAIKFTEKGFVEVKAQMVSQKKDTITVEFKITDTGIGIPANKLSTIFESFTQASHETTRKYGGTGLGLTITKRLVELLGGTIQVKSKIGLGSTFTVLLTFEKSHLTAPVIPVSSGNPIEAATESLDNLQVLLVEDNRMNQLVVKKFMEKWGVRMDIAENGIEAIEKLRESNFSLVLMDLQMPQMDGYKAARYIRYNMDYPYRNIPIVALTASAMVDVRRKVMDAGMNDFITKPFDPRDLYLKILKFSSKGSQSEESPLFTPSVLPGNNGYVNLQYLEEISANNQEFITDMIRLFLRQMPQFVQKLKKACENANWMDLRYITHKMKSSLSTIGIFELESVIRQLETYAAQESHLIEVVQLCNHVERVCEEVYTELKEKLNEKNLKLIK</sequence>
<comment type="subcellular location">
    <subcellularLocation>
        <location evidence="2">Cell membrane</location>
        <topology evidence="2">Multi-pass membrane protein</topology>
    </subcellularLocation>
</comment>
<name>A0AAE3QLP3_9BACT</name>
<dbReference type="GO" id="GO:0000155">
    <property type="term" value="F:phosphorelay sensor kinase activity"/>
    <property type="evidence" value="ECO:0007669"/>
    <property type="project" value="InterPro"/>
</dbReference>
<dbReference type="PROSITE" id="PS50894">
    <property type="entry name" value="HPT"/>
    <property type="match status" value="1"/>
</dbReference>
<dbReference type="InterPro" id="IPR011006">
    <property type="entry name" value="CheY-like_superfamily"/>
</dbReference>
<evidence type="ECO:0000256" key="9">
    <source>
        <dbReference type="ARBA" id="ARBA00022989"/>
    </source>
</evidence>
<dbReference type="PANTHER" id="PTHR45339">
    <property type="entry name" value="HYBRID SIGNAL TRANSDUCTION HISTIDINE KINASE J"/>
    <property type="match status" value="1"/>
</dbReference>
<protein>
    <recommendedName>
        <fullName evidence="3">histidine kinase</fullName>
        <ecNumber evidence="3">2.7.13.3</ecNumber>
    </recommendedName>
</protein>
<keyword evidence="4" id="KW-1003">Cell membrane</keyword>